<proteinExistence type="predicted"/>
<reference evidence="2 3" key="1">
    <citation type="submission" date="2016-08" db="EMBL/GenBank/DDBJ databases">
        <title>A Parts List for Fungal Cellulosomes Revealed by Comparative Genomics.</title>
        <authorList>
            <consortium name="DOE Joint Genome Institute"/>
            <person name="Haitjema C.H."/>
            <person name="Gilmore S.P."/>
            <person name="Henske J.K."/>
            <person name="Solomon K.V."/>
            <person name="De Groot R."/>
            <person name="Kuo A."/>
            <person name="Mondo S.J."/>
            <person name="Salamov A.A."/>
            <person name="Labutti K."/>
            <person name="Zhao Z."/>
            <person name="Chiniquy J."/>
            <person name="Barry K."/>
            <person name="Brewer H.M."/>
            <person name="Purvine S.O."/>
            <person name="Wright A.T."/>
            <person name="Boxma B."/>
            <person name="Van Alen T."/>
            <person name="Hackstein J.H."/>
            <person name="Baker S.E."/>
            <person name="Grigoriev I.V."/>
            <person name="O'Malley M.A."/>
        </authorList>
    </citation>
    <scope>NUCLEOTIDE SEQUENCE [LARGE SCALE GENOMIC DNA]</scope>
    <source>
        <strain evidence="2 3">G1</strain>
    </source>
</reference>
<accession>A0A1Y1ZNW9</accession>
<dbReference type="Proteomes" id="UP000193920">
    <property type="component" value="Unassembled WGS sequence"/>
</dbReference>
<dbReference type="STRING" id="1754190.A0A1Y1ZNW9"/>
<feature type="region of interest" description="Disordered" evidence="1">
    <location>
        <begin position="1"/>
        <end position="20"/>
    </location>
</feature>
<evidence type="ECO:0000256" key="1">
    <source>
        <dbReference type="SAM" id="MobiDB-lite"/>
    </source>
</evidence>
<feature type="compositionally biased region" description="Acidic residues" evidence="1">
    <location>
        <begin position="66"/>
        <end position="77"/>
    </location>
</feature>
<evidence type="ECO:0000313" key="2">
    <source>
        <dbReference type="EMBL" id="ORY11953.1"/>
    </source>
</evidence>
<name>A0A1Y1ZNW9_9FUNG</name>
<evidence type="ECO:0000313" key="3">
    <source>
        <dbReference type="Proteomes" id="UP000193920"/>
    </source>
</evidence>
<feature type="region of interest" description="Disordered" evidence="1">
    <location>
        <begin position="50"/>
        <end position="92"/>
    </location>
</feature>
<feature type="compositionally biased region" description="Basic and acidic residues" evidence="1">
    <location>
        <begin position="78"/>
        <end position="92"/>
    </location>
</feature>
<feature type="compositionally biased region" description="Polar residues" evidence="1">
    <location>
        <begin position="7"/>
        <end position="16"/>
    </location>
</feature>
<dbReference type="AlphaFoldDB" id="A0A1Y1ZNW9"/>
<gene>
    <name evidence="2" type="ORF">LY90DRAFT_189570</name>
</gene>
<sequence length="92" mass="10411">MSHLSLEVNTTGTGSVRNEEFDDISSMADCFSQSGISDINDKVEIGDKEDLKIEEKNGEENKENAIESEEIKEENNEEEKKEENDKIEQNEA</sequence>
<organism evidence="2 3">
    <name type="scientific">Neocallimastix californiae</name>
    <dbReference type="NCBI Taxonomy" id="1754190"/>
    <lineage>
        <taxon>Eukaryota</taxon>
        <taxon>Fungi</taxon>
        <taxon>Fungi incertae sedis</taxon>
        <taxon>Chytridiomycota</taxon>
        <taxon>Chytridiomycota incertae sedis</taxon>
        <taxon>Neocallimastigomycetes</taxon>
        <taxon>Neocallimastigales</taxon>
        <taxon>Neocallimastigaceae</taxon>
        <taxon>Neocallimastix</taxon>
    </lineage>
</organism>
<keyword evidence="3" id="KW-1185">Reference proteome</keyword>
<comment type="caution">
    <text evidence="2">The sequence shown here is derived from an EMBL/GenBank/DDBJ whole genome shotgun (WGS) entry which is preliminary data.</text>
</comment>
<protein>
    <submittedName>
        <fullName evidence="2">Uncharacterized protein</fullName>
    </submittedName>
</protein>
<dbReference type="EMBL" id="MCOG01000376">
    <property type="protein sequence ID" value="ORY11953.1"/>
    <property type="molecule type" value="Genomic_DNA"/>
</dbReference>
<feature type="compositionally biased region" description="Basic and acidic residues" evidence="1">
    <location>
        <begin position="50"/>
        <end position="65"/>
    </location>
</feature>